<comment type="subunit">
    <text evidence="6">Heterotetramer of two alpha and two beta subunits.</text>
</comment>
<feature type="binding site" evidence="6">
    <location>
        <position position="102"/>
    </location>
    <ligand>
        <name>ATP</name>
        <dbReference type="ChEBI" id="CHEBI:30616"/>
    </ligand>
</feature>
<keyword evidence="6 7" id="KW-0067">ATP-binding</keyword>
<keyword evidence="4 6" id="KW-0547">Nucleotide-binding</keyword>
<dbReference type="InterPro" id="IPR013815">
    <property type="entry name" value="ATP_grasp_subdomain_1"/>
</dbReference>
<evidence type="ECO:0000256" key="1">
    <source>
        <dbReference type="ARBA" id="ARBA00022532"/>
    </source>
</evidence>
<feature type="binding site" evidence="6">
    <location>
        <begin position="53"/>
        <end position="55"/>
    </location>
    <ligand>
        <name>ATP</name>
        <dbReference type="ChEBI" id="CHEBI:30616"/>
    </ligand>
</feature>
<evidence type="ECO:0000256" key="2">
    <source>
        <dbReference type="ARBA" id="ARBA00022598"/>
    </source>
</evidence>
<dbReference type="Gene3D" id="3.30.470.20">
    <property type="entry name" value="ATP-grasp fold, B domain"/>
    <property type="match status" value="1"/>
</dbReference>
<accession>A0ABS4S3X3</accession>
<evidence type="ECO:0000259" key="8">
    <source>
        <dbReference type="PROSITE" id="PS50975"/>
    </source>
</evidence>
<evidence type="ECO:0000313" key="9">
    <source>
        <dbReference type="EMBL" id="MBP2256183.1"/>
    </source>
</evidence>
<organism evidence="9 10">
    <name type="scientific">Virgibacillus alimentarius</name>
    <dbReference type="NCBI Taxonomy" id="698769"/>
    <lineage>
        <taxon>Bacteria</taxon>
        <taxon>Bacillati</taxon>
        <taxon>Bacillota</taxon>
        <taxon>Bacilli</taxon>
        <taxon>Bacillales</taxon>
        <taxon>Bacillaceae</taxon>
        <taxon>Virgibacillus</taxon>
    </lineage>
</organism>
<evidence type="ECO:0000256" key="3">
    <source>
        <dbReference type="ARBA" id="ARBA00022723"/>
    </source>
</evidence>
<dbReference type="EMBL" id="JAGIKX010000001">
    <property type="protein sequence ID" value="MBP2256183.1"/>
    <property type="molecule type" value="Genomic_DNA"/>
</dbReference>
<dbReference type="InterPro" id="IPR005811">
    <property type="entry name" value="SUCC_ACL_C"/>
</dbReference>
<sequence>MNIHEYQSKDILRNYDVKVPNGHVAYTVDEAVEAAEKLGSSVTVVKAQIHAGGRGKAGGVKVAKNLDEVRTYAEEILGKTLVTHQTGPEGKEVKRLLIEEGCDIKKEYYIGLVLDRATSRVVMMASEEGGTEIEEVAAETPEKIFKEEIDPIVGLAGYQARRLAFNINIPDELIGKAVKFMMGLYRTFVEKDCSIAEINPLVTTGDGEVMALDAKLNFDDNALFRNKDIMDLRDLSEEDEKEIEASKHDLSYISLDGNIGCMVNGAGLAMSTMDIIKHYGGDPANFLDVGGGATAEKVTEAFKIILSDSNVKGIFVNIFGGIMKCDVIAEGVVEATKQVGLEIPLVVRLEGTNVELGKNILNESGLNITSADSMADGAQKIVSMVK</sequence>
<dbReference type="PANTHER" id="PTHR11815:SF10">
    <property type="entry name" value="SUCCINATE--COA LIGASE [GDP-FORMING] SUBUNIT BETA, MITOCHONDRIAL"/>
    <property type="match status" value="1"/>
</dbReference>
<reference evidence="9 10" key="1">
    <citation type="submission" date="2021-03" db="EMBL/GenBank/DDBJ databases">
        <title>Genomic Encyclopedia of Type Strains, Phase IV (KMG-IV): sequencing the most valuable type-strain genomes for metagenomic binning, comparative biology and taxonomic classification.</title>
        <authorList>
            <person name="Goeker M."/>
        </authorList>
    </citation>
    <scope>NUCLEOTIDE SEQUENCE [LARGE SCALE GENOMIC DNA]</scope>
    <source>
        <strain evidence="9 10">DSM 25790</strain>
    </source>
</reference>
<comment type="catalytic activity">
    <reaction evidence="6">
        <text>succinate + ATP + CoA = succinyl-CoA + ADP + phosphate</text>
        <dbReference type="Rhea" id="RHEA:17661"/>
        <dbReference type="ChEBI" id="CHEBI:30031"/>
        <dbReference type="ChEBI" id="CHEBI:30616"/>
        <dbReference type="ChEBI" id="CHEBI:43474"/>
        <dbReference type="ChEBI" id="CHEBI:57287"/>
        <dbReference type="ChEBI" id="CHEBI:57292"/>
        <dbReference type="ChEBI" id="CHEBI:456216"/>
        <dbReference type="EC" id="6.2.1.5"/>
    </reaction>
</comment>
<dbReference type="Pfam" id="PF00549">
    <property type="entry name" value="Ligase_CoA"/>
    <property type="match status" value="1"/>
</dbReference>
<dbReference type="Pfam" id="PF08442">
    <property type="entry name" value="ATP-grasp_2"/>
    <property type="match status" value="1"/>
</dbReference>
<dbReference type="SUPFAM" id="SSF56059">
    <property type="entry name" value="Glutathione synthetase ATP-binding domain-like"/>
    <property type="match status" value="1"/>
</dbReference>
<dbReference type="PIRSF" id="PIRSF001554">
    <property type="entry name" value="SucCS_beta"/>
    <property type="match status" value="1"/>
</dbReference>
<keyword evidence="10" id="KW-1185">Reference proteome</keyword>
<comment type="pathway">
    <text evidence="6">Carbohydrate metabolism; tricarboxylic acid cycle; succinate from succinyl-CoA (ligase route): step 1/1.</text>
</comment>
<keyword evidence="5 6" id="KW-0460">Magnesium</keyword>
<feature type="domain" description="ATP-grasp" evidence="8">
    <location>
        <begin position="9"/>
        <end position="227"/>
    </location>
</feature>
<proteinExistence type="inferred from homology"/>
<evidence type="ECO:0000256" key="6">
    <source>
        <dbReference type="HAMAP-Rule" id="MF_00558"/>
    </source>
</evidence>
<dbReference type="InterPro" id="IPR016102">
    <property type="entry name" value="Succinyl-CoA_synth-like"/>
</dbReference>
<dbReference type="InterPro" id="IPR005809">
    <property type="entry name" value="Succ_CoA_ligase-like_bsu"/>
</dbReference>
<dbReference type="InterPro" id="IPR017866">
    <property type="entry name" value="Succ-CoA_synthase_bsu_CS"/>
</dbReference>
<evidence type="ECO:0000256" key="7">
    <source>
        <dbReference type="PROSITE-ProRule" id="PRU00409"/>
    </source>
</evidence>
<protein>
    <recommendedName>
        <fullName evidence="6">Succinate--CoA ligase [ADP-forming] subunit beta</fullName>
        <ecNumber evidence="6">6.2.1.5</ecNumber>
    </recommendedName>
    <alternativeName>
        <fullName evidence="6">Succinyl-CoA synthetase subunit beta</fullName>
        <shortName evidence="6">SCS-beta</shortName>
    </alternativeName>
</protein>
<dbReference type="HAMAP" id="MF_00558">
    <property type="entry name" value="Succ_CoA_beta"/>
    <property type="match status" value="1"/>
</dbReference>
<dbReference type="InterPro" id="IPR013650">
    <property type="entry name" value="ATP-grasp_succ-CoA_synth-type"/>
</dbReference>
<comment type="function">
    <text evidence="6">Succinyl-CoA synthetase functions in the citric acid cycle (TCA), coupling the hydrolysis of succinyl-CoA to the synthesis of either ATP or GTP and thus represents the only step of substrate-level phosphorylation in the TCA. The beta subunit provides nucleotide specificity of the enzyme and binds the substrate succinate, while the binding sites for coenzyme A and phosphate are found in the alpha subunit.</text>
</comment>
<evidence type="ECO:0000256" key="4">
    <source>
        <dbReference type="ARBA" id="ARBA00022741"/>
    </source>
</evidence>
<name>A0ABS4S3X3_9BACI</name>
<evidence type="ECO:0000313" key="10">
    <source>
        <dbReference type="Proteomes" id="UP001519294"/>
    </source>
</evidence>
<dbReference type="SUPFAM" id="SSF52210">
    <property type="entry name" value="Succinyl-CoA synthetase domains"/>
    <property type="match status" value="1"/>
</dbReference>
<feature type="binding site" evidence="6">
    <location>
        <position position="199"/>
    </location>
    <ligand>
        <name>Mg(2+)</name>
        <dbReference type="ChEBI" id="CHEBI:18420"/>
    </ligand>
</feature>
<evidence type="ECO:0000256" key="5">
    <source>
        <dbReference type="ARBA" id="ARBA00022842"/>
    </source>
</evidence>
<dbReference type="GO" id="GO:0004775">
    <property type="term" value="F:succinate-CoA ligase (ADP-forming) activity"/>
    <property type="evidence" value="ECO:0007669"/>
    <property type="project" value="UniProtKB-EC"/>
</dbReference>
<dbReference type="PANTHER" id="PTHR11815">
    <property type="entry name" value="SUCCINYL-COA SYNTHETASE BETA CHAIN"/>
    <property type="match status" value="1"/>
</dbReference>
<dbReference type="RefSeq" id="WP_029269781.1">
    <property type="nucleotide sequence ID" value="NZ_JAGIKX010000001.1"/>
</dbReference>
<dbReference type="Gene3D" id="3.40.50.261">
    <property type="entry name" value="Succinyl-CoA synthetase domains"/>
    <property type="match status" value="1"/>
</dbReference>
<feature type="binding site" evidence="6">
    <location>
        <position position="46"/>
    </location>
    <ligand>
        <name>ATP</name>
        <dbReference type="ChEBI" id="CHEBI:30616"/>
    </ligand>
</feature>
<dbReference type="PROSITE" id="PS01217">
    <property type="entry name" value="SUCCINYL_COA_LIG_3"/>
    <property type="match status" value="1"/>
</dbReference>
<comment type="similarity">
    <text evidence="6">Belongs to the succinate/malate CoA ligase beta subunit family.</text>
</comment>
<feature type="binding site" evidence="6">
    <location>
        <position position="213"/>
    </location>
    <ligand>
        <name>Mg(2+)</name>
        <dbReference type="ChEBI" id="CHEBI:18420"/>
    </ligand>
</feature>
<dbReference type="EC" id="6.2.1.5" evidence="6"/>
<comment type="caution">
    <text evidence="9">The sequence shown here is derived from an EMBL/GenBank/DDBJ whole genome shotgun (WGS) entry which is preliminary data.</text>
</comment>
<feature type="binding site" evidence="6">
    <location>
        <position position="99"/>
    </location>
    <ligand>
        <name>ATP</name>
        <dbReference type="ChEBI" id="CHEBI:30616"/>
    </ligand>
</feature>
<dbReference type="InterPro" id="IPR011761">
    <property type="entry name" value="ATP-grasp"/>
</dbReference>
<dbReference type="PROSITE" id="PS50975">
    <property type="entry name" value="ATP_GRASP"/>
    <property type="match status" value="1"/>
</dbReference>
<comment type="cofactor">
    <cofactor evidence="6">
        <name>Mg(2+)</name>
        <dbReference type="ChEBI" id="CHEBI:18420"/>
    </cofactor>
    <text evidence="6">Binds 1 Mg(2+) ion per subunit.</text>
</comment>
<feature type="binding site" evidence="6">
    <location>
        <position position="107"/>
    </location>
    <ligand>
        <name>ATP</name>
        <dbReference type="ChEBI" id="CHEBI:30616"/>
    </ligand>
</feature>
<comment type="catalytic activity">
    <reaction evidence="6">
        <text>GTP + succinate + CoA = succinyl-CoA + GDP + phosphate</text>
        <dbReference type="Rhea" id="RHEA:22120"/>
        <dbReference type="ChEBI" id="CHEBI:30031"/>
        <dbReference type="ChEBI" id="CHEBI:37565"/>
        <dbReference type="ChEBI" id="CHEBI:43474"/>
        <dbReference type="ChEBI" id="CHEBI:57287"/>
        <dbReference type="ChEBI" id="CHEBI:57292"/>
        <dbReference type="ChEBI" id="CHEBI:58189"/>
    </reaction>
</comment>
<gene>
    <name evidence="6" type="primary">sucC</name>
    <name evidence="9" type="ORF">J2Z81_000115</name>
</gene>
<keyword evidence="1 6" id="KW-0816">Tricarboxylic acid cycle</keyword>
<dbReference type="NCBIfam" id="TIGR01016">
    <property type="entry name" value="sucCoAbeta"/>
    <property type="match status" value="1"/>
</dbReference>
<dbReference type="NCBIfam" id="NF001913">
    <property type="entry name" value="PRK00696.1"/>
    <property type="match status" value="1"/>
</dbReference>
<dbReference type="Gene3D" id="3.30.1490.20">
    <property type="entry name" value="ATP-grasp fold, A domain"/>
    <property type="match status" value="1"/>
</dbReference>
<feature type="binding site" evidence="6">
    <location>
        <begin position="321"/>
        <end position="323"/>
    </location>
    <ligand>
        <name>substrate</name>
        <note>ligand shared with subunit alpha</note>
    </ligand>
</feature>
<dbReference type="Proteomes" id="UP001519294">
    <property type="component" value="Unassembled WGS sequence"/>
</dbReference>
<keyword evidence="3 6" id="KW-0479">Metal-binding</keyword>
<feature type="binding site" evidence="6">
    <location>
        <position position="264"/>
    </location>
    <ligand>
        <name>substrate</name>
        <note>ligand shared with subunit alpha</note>
    </ligand>
</feature>
<keyword evidence="2 6" id="KW-0436">Ligase</keyword>